<dbReference type="RefSeq" id="WP_114208104.1">
    <property type="nucleotide sequence ID" value="NZ_CP030840.1"/>
</dbReference>
<evidence type="ECO:0000259" key="1">
    <source>
        <dbReference type="Pfam" id="PF23544"/>
    </source>
</evidence>
<evidence type="ECO:0000313" key="2">
    <source>
        <dbReference type="EMBL" id="AXC13017.1"/>
    </source>
</evidence>
<accession>A0A2Z5G2W5</accession>
<feature type="domain" description="AtuA-like ferredoxin-fold" evidence="1">
    <location>
        <begin position="1"/>
        <end position="99"/>
    </location>
</feature>
<sequence>MKLREIAHARTGDKGNLVNISLIAYRDDDYPLLEQQVTVQRVTDLFASMITCPVERFCIPGLGALNFVLHRPPGESVTRSLALDAHGKTLGFVLLNIEI</sequence>
<gene>
    <name evidence="2" type="ORF">ACPOL_3738</name>
</gene>
<dbReference type="AlphaFoldDB" id="A0A2Z5G2W5"/>
<dbReference type="PANTHER" id="PTHR47708">
    <property type="match status" value="1"/>
</dbReference>
<name>A0A2Z5G2W5_9BACT</name>
<organism evidence="2 3">
    <name type="scientific">Acidisarcina polymorpha</name>
    <dbReference type="NCBI Taxonomy" id="2211140"/>
    <lineage>
        <taxon>Bacteria</taxon>
        <taxon>Pseudomonadati</taxon>
        <taxon>Acidobacteriota</taxon>
        <taxon>Terriglobia</taxon>
        <taxon>Terriglobales</taxon>
        <taxon>Acidobacteriaceae</taxon>
        <taxon>Acidisarcina</taxon>
    </lineage>
</organism>
<dbReference type="InterPro" id="IPR056362">
    <property type="entry name" value="AtuA-like_ferredoxin_dom"/>
</dbReference>
<evidence type="ECO:0000313" key="3">
    <source>
        <dbReference type="Proteomes" id="UP000253606"/>
    </source>
</evidence>
<keyword evidence="3" id="KW-1185">Reference proteome</keyword>
<protein>
    <recommendedName>
        <fullName evidence="1">AtuA-like ferredoxin-fold domain-containing protein</fullName>
    </recommendedName>
</protein>
<dbReference type="OrthoDB" id="21390at2"/>
<dbReference type="EMBL" id="CP030840">
    <property type="protein sequence ID" value="AXC13017.1"/>
    <property type="molecule type" value="Genomic_DNA"/>
</dbReference>
<proteinExistence type="predicted"/>
<dbReference type="KEGG" id="abas:ACPOL_3738"/>
<dbReference type="Proteomes" id="UP000253606">
    <property type="component" value="Chromosome"/>
</dbReference>
<dbReference type="Pfam" id="PF23544">
    <property type="entry name" value="AtuA_ferredoxin"/>
    <property type="match status" value="1"/>
</dbReference>
<dbReference type="PANTHER" id="PTHR47708:SF2">
    <property type="entry name" value="SI:CH73-132F6.5"/>
    <property type="match status" value="1"/>
</dbReference>
<reference evidence="2 3" key="1">
    <citation type="journal article" date="2018" name="Front. Microbiol.">
        <title>Hydrolytic Capabilities as a Key to Environmental Success: Chitinolytic and Cellulolytic Acidobacteria From Acidic Sub-arctic Soils and Boreal Peatlands.</title>
        <authorList>
            <person name="Belova S.E."/>
            <person name="Ravin N.V."/>
            <person name="Pankratov T.A."/>
            <person name="Rakitin A.L."/>
            <person name="Ivanova A.A."/>
            <person name="Beletsky A.V."/>
            <person name="Mardanov A.V."/>
            <person name="Sinninghe Damste J.S."/>
            <person name="Dedysh S.N."/>
        </authorList>
    </citation>
    <scope>NUCLEOTIDE SEQUENCE [LARGE SCALE GENOMIC DNA]</scope>
    <source>
        <strain evidence="2 3">SBC82</strain>
    </source>
</reference>